<evidence type="ECO:0000313" key="11">
    <source>
        <dbReference type="EMBL" id="KAJ8313595.1"/>
    </source>
</evidence>
<feature type="transmembrane region" description="Helical" evidence="8">
    <location>
        <begin position="23"/>
        <end position="43"/>
    </location>
</feature>
<evidence type="ECO:0000313" key="12">
    <source>
        <dbReference type="Proteomes" id="UP001217089"/>
    </source>
</evidence>
<dbReference type="Proteomes" id="UP001217089">
    <property type="component" value="Unassembled WGS sequence"/>
</dbReference>
<feature type="transmembrane region" description="Helical" evidence="8">
    <location>
        <begin position="63"/>
        <end position="82"/>
    </location>
</feature>
<organism evidence="10 12">
    <name type="scientific">Tegillarca granosa</name>
    <name type="common">Malaysian cockle</name>
    <name type="synonym">Anadara granosa</name>
    <dbReference type="NCBI Taxonomy" id="220873"/>
    <lineage>
        <taxon>Eukaryota</taxon>
        <taxon>Metazoa</taxon>
        <taxon>Spiralia</taxon>
        <taxon>Lophotrochozoa</taxon>
        <taxon>Mollusca</taxon>
        <taxon>Bivalvia</taxon>
        <taxon>Autobranchia</taxon>
        <taxon>Pteriomorphia</taxon>
        <taxon>Arcoida</taxon>
        <taxon>Arcoidea</taxon>
        <taxon>Arcidae</taxon>
        <taxon>Tegillarca</taxon>
    </lineage>
</organism>
<protein>
    <recommendedName>
        <fullName evidence="9">TLC domain-containing protein</fullName>
    </recommendedName>
</protein>
<comment type="pathway">
    <text evidence="2">Lipid metabolism; sphingolipid metabolism.</text>
</comment>
<evidence type="ECO:0000256" key="4">
    <source>
        <dbReference type="ARBA" id="ARBA00022692"/>
    </source>
</evidence>
<evidence type="ECO:0000259" key="9">
    <source>
        <dbReference type="PROSITE" id="PS50922"/>
    </source>
</evidence>
<keyword evidence="4 7" id="KW-0812">Transmembrane</keyword>
<evidence type="ECO:0000256" key="8">
    <source>
        <dbReference type="SAM" id="Phobius"/>
    </source>
</evidence>
<reference evidence="10 12" key="1">
    <citation type="submission" date="2022-12" db="EMBL/GenBank/DDBJ databases">
        <title>Chromosome-level genome of Tegillarca granosa.</title>
        <authorList>
            <person name="Kim J."/>
        </authorList>
    </citation>
    <scope>NUCLEOTIDE SEQUENCE [LARGE SCALE GENOMIC DNA]</scope>
    <source>
        <strain evidence="10">Teg-2019</strain>
        <tissue evidence="10">Adductor muscle</tissue>
    </source>
</reference>
<dbReference type="InterPro" id="IPR016439">
    <property type="entry name" value="Lag1/Lac1-like"/>
</dbReference>
<comment type="pathway">
    <text evidence="3">Sphingolipid metabolism.</text>
</comment>
<comment type="caution">
    <text evidence="10">The sequence shown here is derived from an EMBL/GenBank/DDBJ whole genome shotgun (WGS) entry which is preliminary data.</text>
</comment>
<keyword evidence="6 7" id="KW-0472">Membrane</keyword>
<comment type="subcellular location">
    <subcellularLocation>
        <location evidence="1">Membrane</location>
        <topology evidence="1">Multi-pass membrane protein</topology>
    </subcellularLocation>
</comment>
<dbReference type="EMBL" id="JARBDR010000342">
    <property type="protein sequence ID" value="KAJ8313595.1"/>
    <property type="molecule type" value="Genomic_DNA"/>
</dbReference>
<evidence type="ECO:0000256" key="1">
    <source>
        <dbReference type="ARBA" id="ARBA00004141"/>
    </source>
</evidence>
<accession>A0ABQ9F8B3</accession>
<feature type="transmembrane region" description="Helical" evidence="8">
    <location>
        <begin position="143"/>
        <end position="165"/>
    </location>
</feature>
<keyword evidence="12" id="KW-1185">Reference proteome</keyword>
<dbReference type="SMART" id="SM00724">
    <property type="entry name" value="TLC"/>
    <property type="match status" value="1"/>
</dbReference>
<dbReference type="PIRSF" id="PIRSF005225">
    <property type="entry name" value="LAG1_LAC1"/>
    <property type="match status" value="1"/>
</dbReference>
<feature type="transmembrane region" description="Helical" evidence="8">
    <location>
        <begin position="185"/>
        <end position="214"/>
    </location>
</feature>
<proteinExistence type="predicted"/>
<dbReference type="EMBL" id="JARBDR010000342">
    <property type="protein sequence ID" value="KAJ8313593.1"/>
    <property type="molecule type" value="Genomic_DNA"/>
</dbReference>
<gene>
    <name evidence="10" type="ORF">KUTeg_008154</name>
    <name evidence="11" type="ORF">KUTeg_008156</name>
</gene>
<keyword evidence="5 8" id="KW-1133">Transmembrane helix</keyword>
<evidence type="ECO:0000256" key="3">
    <source>
        <dbReference type="ARBA" id="ARBA00004991"/>
    </source>
</evidence>
<feature type="domain" description="TLC" evidence="9">
    <location>
        <begin position="1"/>
        <end position="215"/>
    </location>
</feature>
<dbReference type="PROSITE" id="PS50922">
    <property type="entry name" value="TLC"/>
    <property type="match status" value="1"/>
</dbReference>
<dbReference type="InterPro" id="IPR006634">
    <property type="entry name" value="TLC-dom"/>
</dbReference>
<dbReference type="Pfam" id="PF03798">
    <property type="entry name" value="TRAM_LAG1_CLN8"/>
    <property type="match status" value="1"/>
</dbReference>
<evidence type="ECO:0000256" key="7">
    <source>
        <dbReference type="PROSITE-ProRule" id="PRU00205"/>
    </source>
</evidence>
<evidence type="ECO:0000256" key="6">
    <source>
        <dbReference type="ARBA" id="ARBA00023136"/>
    </source>
</evidence>
<evidence type="ECO:0000256" key="5">
    <source>
        <dbReference type="ARBA" id="ARBA00022989"/>
    </source>
</evidence>
<evidence type="ECO:0000256" key="2">
    <source>
        <dbReference type="ARBA" id="ARBA00004760"/>
    </source>
</evidence>
<evidence type="ECO:0000313" key="10">
    <source>
        <dbReference type="EMBL" id="KAJ8313593.1"/>
    </source>
</evidence>
<dbReference type="PANTHER" id="PTHR12560:SF0">
    <property type="entry name" value="LD18904P"/>
    <property type="match status" value="1"/>
</dbReference>
<name>A0ABQ9F8B3_TEGGR</name>
<sequence length="277" mass="32862">MYVVLYLWSSLTVNSCSTHKWRFTYYFSIFVYGVVILWDKPWLWDTKFCWFDFPHHHISSDLYWYYMIEMSFYWALMFSQFADVKRKDFWEMFIHHCATLFLMFFSWNANFVRVGTLILVLHDLVDFWLEAAKMCLYCKKQSLCDMLFAVFAVMWFVTRLVVYPVRIMYTTFFDSGAILGTFPSMHFFNILLTLLFILHIYWFSLIVALVYNVLTKKDDITDIRSDEEEAISEDIDEFSNAVNHNSKSSKYINGKAKNGVHLNGTTSVMNGSTHSIG</sequence>
<dbReference type="PANTHER" id="PTHR12560">
    <property type="entry name" value="LONGEVITY ASSURANCE FACTOR 1 LAG1"/>
    <property type="match status" value="1"/>
</dbReference>